<evidence type="ECO:0000259" key="3">
    <source>
        <dbReference type="Pfam" id="PF07687"/>
    </source>
</evidence>
<dbReference type="InterPro" id="IPR002933">
    <property type="entry name" value="Peptidase_M20"/>
</dbReference>
<dbReference type="PANTHER" id="PTHR11014">
    <property type="entry name" value="PEPTIDASE M20 FAMILY MEMBER"/>
    <property type="match status" value="1"/>
</dbReference>
<evidence type="ECO:0000256" key="2">
    <source>
        <dbReference type="SAM" id="SignalP"/>
    </source>
</evidence>
<keyword evidence="5" id="KW-1185">Reference proteome</keyword>
<feature type="signal peptide" evidence="2">
    <location>
        <begin position="1"/>
        <end position="19"/>
    </location>
</feature>
<dbReference type="Pfam" id="PF07687">
    <property type="entry name" value="M20_dimer"/>
    <property type="match status" value="1"/>
</dbReference>
<dbReference type="SUPFAM" id="SSF53187">
    <property type="entry name" value="Zn-dependent exopeptidases"/>
    <property type="match status" value="1"/>
</dbReference>
<dbReference type="PIRSF" id="PIRSF005962">
    <property type="entry name" value="Pept_M20D_amidohydro"/>
    <property type="match status" value="1"/>
</dbReference>
<proteinExistence type="predicted"/>
<dbReference type="Gene3D" id="3.30.70.360">
    <property type="match status" value="1"/>
</dbReference>
<accession>A0ABT5L543</accession>
<dbReference type="InterPro" id="IPR011650">
    <property type="entry name" value="Peptidase_M20_dimer"/>
</dbReference>
<keyword evidence="1" id="KW-0378">Hydrolase</keyword>
<feature type="domain" description="Peptidase M20 dimerisation" evidence="3">
    <location>
        <begin position="221"/>
        <end position="313"/>
    </location>
</feature>
<dbReference type="PANTHER" id="PTHR11014:SF63">
    <property type="entry name" value="METALLOPEPTIDASE, PUTATIVE (AFU_ORTHOLOGUE AFUA_6G09600)-RELATED"/>
    <property type="match status" value="1"/>
</dbReference>
<dbReference type="PROSITE" id="PS51257">
    <property type="entry name" value="PROKAR_LIPOPROTEIN"/>
    <property type="match status" value="1"/>
</dbReference>
<evidence type="ECO:0000313" key="4">
    <source>
        <dbReference type="EMBL" id="MDC8832174.1"/>
    </source>
</evidence>
<dbReference type="Pfam" id="PF01546">
    <property type="entry name" value="Peptidase_M20"/>
    <property type="match status" value="1"/>
</dbReference>
<keyword evidence="2" id="KW-0732">Signal</keyword>
<evidence type="ECO:0000313" key="5">
    <source>
        <dbReference type="Proteomes" id="UP001218788"/>
    </source>
</evidence>
<dbReference type="InterPro" id="IPR017439">
    <property type="entry name" value="Amidohydrolase"/>
</dbReference>
<feature type="chain" id="PRO_5045961677" evidence="2">
    <location>
        <begin position="20"/>
        <end position="435"/>
    </location>
</feature>
<gene>
    <name evidence="4" type="ORF">OIK42_15550</name>
</gene>
<dbReference type="EMBL" id="JAQQXP010000002">
    <property type="protein sequence ID" value="MDC8832174.1"/>
    <property type="molecule type" value="Genomic_DNA"/>
</dbReference>
<dbReference type="SUPFAM" id="SSF55031">
    <property type="entry name" value="Bacterial exopeptidase dimerisation domain"/>
    <property type="match status" value="1"/>
</dbReference>
<dbReference type="RefSeq" id="WP_273641970.1">
    <property type="nucleotide sequence ID" value="NZ_JAQQXP010000002.1"/>
</dbReference>
<dbReference type="NCBIfam" id="TIGR01891">
    <property type="entry name" value="amidohydrolases"/>
    <property type="match status" value="1"/>
</dbReference>
<evidence type="ECO:0000256" key="1">
    <source>
        <dbReference type="ARBA" id="ARBA00022801"/>
    </source>
</evidence>
<name>A0ABT5L543_9ALTE</name>
<comment type="caution">
    <text evidence="4">The sequence shown here is derived from an EMBL/GenBank/DDBJ whole genome shotgun (WGS) entry which is preliminary data.</text>
</comment>
<reference evidence="4 5" key="1">
    <citation type="submission" date="2022-10" db="EMBL/GenBank/DDBJ databases">
        <title>Alteromonas sp. chi3 Genome sequencing.</title>
        <authorList>
            <person name="Park S."/>
        </authorList>
    </citation>
    <scope>NUCLEOTIDE SEQUENCE [LARGE SCALE GENOMIC DNA]</scope>
    <source>
        <strain evidence="5">chi3</strain>
    </source>
</reference>
<organism evidence="4 5">
    <name type="scientific">Alteromonas gilva</name>
    <dbReference type="NCBI Taxonomy" id="2987522"/>
    <lineage>
        <taxon>Bacteria</taxon>
        <taxon>Pseudomonadati</taxon>
        <taxon>Pseudomonadota</taxon>
        <taxon>Gammaproteobacteria</taxon>
        <taxon>Alteromonadales</taxon>
        <taxon>Alteromonadaceae</taxon>
        <taxon>Alteromonas/Salinimonas group</taxon>
        <taxon>Alteromonas</taxon>
    </lineage>
</organism>
<dbReference type="InterPro" id="IPR036264">
    <property type="entry name" value="Bact_exopeptidase_dim_dom"/>
</dbReference>
<protein>
    <submittedName>
        <fullName evidence="4">Amidohydrolase</fullName>
    </submittedName>
</protein>
<dbReference type="Proteomes" id="UP001218788">
    <property type="component" value="Unassembled WGS sequence"/>
</dbReference>
<sequence>MFRIALAAFVTFSSCAVLAQNSQVDTLADKIESDVISWRHHLHQYPELSNREFKTAEYIATYLRSLGLEVQTGVAKTGVVAVLDSGRPGPVVALRADMDGLPVPEENDLPWRSEEVGEYNGNEVPVMHACGHDTHMAMLMGAAGILTDMKDKLSGKVKFIFQPAEEGAPPGEKGGAEIMVKEGVLENPKVDVIFGLHISANNDVGTVSYNPGGTMAAVDPFKIVIHGKQAHGAYPWKSVDPITTAAQMIMSLQTIVSRELKIIDDAAVVTVGSIHGGNRSNIIPNEVELVGTIRTLNHKAREHVYEAMARKVKGIADSMGATAELTLPLDYNYPITYNDPSLTAEMLPTVERVAGKENTILAKPVTGAEDFSFYQEKVPGLFMWLGGKPLDVPAEDSPAHHTPEFYVDDSGMKLGVRVLTNLTLDYMDTHSSNAQ</sequence>
<dbReference type="Gene3D" id="3.40.630.10">
    <property type="entry name" value="Zn peptidases"/>
    <property type="match status" value="1"/>
</dbReference>